<evidence type="ECO:0000256" key="1">
    <source>
        <dbReference type="SAM" id="MobiDB-lite"/>
    </source>
</evidence>
<accession>E9EDT1</accession>
<feature type="compositionally biased region" description="Basic and acidic residues" evidence="1">
    <location>
        <begin position="226"/>
        <end position="239"/>
    </location>
</feature>
<proteinExistence type="predicted"/>
<keyword evidence="3" id="KW-1185">Reference proteome</keyword>
<dbReference type="InParanoid" id="E9EDT1"/>
<name>E9EDT1_METAQ</name>
<evidence type="ECO:0000313" key="3">
    <source>
        <dbReference type="Proteomes" id="UP000002499"/>
    </source>
</evidence>
<evidence type="ECO:0000313" key="2">
    <source>
        <dbReference type="EMBL" id="EFY85946.1"/>
    </source>
</evidence>
<reference evidence="2 3" key="1">
    <citation type="journal article" date="2011" name="PLoS Genet.">
        <title>Genome sequencing and comparative transcriptomics of the model entomopathogenic fungi Metarhizium anisopliae and M. acridum.</title>
        <authorList>
            <person name="Gao Q."/>
            <person name="Jin K."/>
            <person name="Ying S.H."/>
            <person name="Zhang Y."/>
            <person name="Xiao G."/>
            <person name="Shang Y."/>
            <person name="Duan Z."/>
            <person name="Hu X."/>
            <person name="Xie X.Q."/>
            <person name="Zhou G."/>
            <person name="Peng G."/>
            <person name="Luo Z."/>
            <person name="Huang W."/>
            <person name="Wang B."/>
            <person name="Fang W."/>
            <person name="Wang S."/>
            <person name="Zhong Y."/>
            <person name="Ma L.J."/>
            <person name="St Leger R.J."/>
            <person name="Zhao G.P."/>
            <person name="Pei Y."/>
            <person name="Feng M.G."/>
            <person name="Xia Y."/>
            <person name="Wang C."/>
        </authorList>
    </citation>
    <scope>NUCLEOTIDE SEQUENCE [LARGE SCALE GENOMIC DNA]</scope>
    <source>
        <strain evidence="2 3">CQMa 102</strain>
    </source>
</reference>
<protein>
    <submittedName>
        <fullName evidence="2">Uncharacterized protein</fullName>
    </submittedName>
</protein>
<feature type="compositionally biased region" description="Basic and acidic residues" evidence="1">
    <location>
        <begin position="9"/>
        <end position="20"/>
    </location>
</feature>
<dbReference type="AlphaFoldDB" id="E9EDT1"/>
<feature type="region of interest" description="Disordered" evidence="1">
    <location>
        <begin position="1"/>
        <end position="20"/>
    </location>
</feature>
<dbReference type="Proteomes" id="UP000002499">
    <property type="component" value="Unassembled WGS sequence"/>
</dbReference>
<dbReference type="eggNOG" id="ENOG502SQ5K">
    <property type="taxonomic scope" value="Eukaryota"/>
</dbReference>
<dbReference type="OrthoDB" id="5232980at2759"/>
<dbReference type="EMBL" id="GL698561">
    <property type="protein sequence ID" value="EFY85946.1"/>
    <property type="molecule type" value="Genomic_DNA"/>
</dbReference>
<sequence>MKPCQKQNNPDRKPRIREGLPESVNEAARLFVSIEESEQILAQLQQACVRNKQVLWSGISREVAQGWADKHHLQTLTTVMGPLMDIHDPRCPRRHKGHDAWSAYVHGASVLFAWYIAGGDIVTVLSQPPPQRFNPTGEAYYQTVEEPIITGKLCDRHAKILSEDVAKQLTGPLSSDAGTRHVNAEKTIKKNTAGLEKKENLRERRQVSQTKPVKKKKKKVRKSQKKGKEGKQKAQDKSN</sequence>
<organism evidence="3">
    <name type="scientific">Metarhizium acridum (strain CQMa 102)</name>
    <dbReference type="NCBI Taxonomy" id="655827"/>
    <lineage>
        <taxon>Eukaryota</taxon>
        <taxon>Fungi</taxon>
        <taxon>Dikarya</taxon>
        <taxon>Ascomycota</taxon>
        <taxon>Pezizomycotina</taxon>
        <taxon>Sordariomycetes</taxon>
        <taxon>Hypocreomycetidae</taxon>
        <taxon>Hypocreales</taxon>
        <taxon>Clavicipitaceae</taxon>
        <taxon>Metarhizium</taxon>
    </lineage>
</organism>
<feature type="compositionally biased region" description="Basic residues" evidence="1">
    <location>
        <begin position="212"/>
        <end position="225"/>
    </location>
</feature>
<feature type="region of interest" description="Disordered" evidence="1">
    <location>
        <begin position="190"/>
        <end position="239"/>
    </location>
</feature>
<feature type="compositionally biased region" description="Basic and acidic residues" evidence="1">
    <location>
        <begin position="195"/>
        <end position="206"/>
    </location>
</feature>
<dbReference type="HOGENOM" id="CLU_1161397_0_0_1"/>
<gene>
    <name evidence="2" type="ORF">MAC_08029</name>
</gene>